<dbReference type="EMBL" id="AEVS01000081">
    <property type="protein sequence ID" value="EGA64566.1"/>
    <property type="molecule type" value="Genomic_DNA"/>
</dbReference>
<reference evidence="1 2" key="1">
    <citation type="journal article" date="2012" name="Int. J. Syst. Evol. Microbiol.">
        <title>Vibrio caribbeanicus sp. nov., isolated from the marine sponge Scleritoderma cyanea.</title>
        <authorList>
            <person name="Hoffmann M."/>
            <person name="Monday S.R."/>
            <person name="Allard M.W."/>
            <person name="Strain E.A."/>
            <person name="Whittaker P."/>
            <person name="Naum M."/>
            <person name="McCarthy P.J."/>
            <person name="Lopez J.V."/>
            <person name="Fischer M."/>
            <person name="Brown E.W."/>
        </authorList>
    </citation>
    <scope>NUCLEOTIDE SEQUENCE [LARGE SCALE GENOMIC DNA]</scope>
    <source>
        <strain evidence="1 2">LMG 20546</strain>
    </source>
</reference>
<dbReference type="STRING" id="945543.VIBR0546_06837"/>
<evidence type="ECO:0000313" key="2">
    <source>
        <dbReference type="Proteomes" id="UP000004371"/>
    </source>
</evidence>
<keyword evidence="2" id="KW-1185">Reference proteome</keyword>
<name>E8LXF5_9VIBR</name>
<dbReference type="Proteomes" id="UP000004371">
    <property type="component" value="Unassembled WGS sequence"/>
</dbReference>
<gene>
    <name evidence="1" type="ORF">VIBR0546_06837</name>
</gene>
<dbReference type="RefSeq" id="WP_006880499.1">
    <property type="nucleotide sequence ID" value="NZ_AEVS01000081.1"/>
</dbReference>
<sequence length="40" mass="4529">MDNTISTRPLTRFYLLQLENCSNVVERLALLSLLAMMSGN</sequence>
<organism evidence="1 2">
    <name type="scientific">Vibrio brasiliensis LMG 20546</name>
    <dbReference type="NCBI Taxonomy" id="945543"/>
    <lineage>
        <taxon>Bacteria</taxon>
        <taxon>Pseudomonadati</taxon>
        <taxon>Pseudomonadota</taxon>
        <taxon>Gammaproteobacteria</taxon>
        <taxon>Vibrionales</taxon>
        <taxon>Vibrionaceae</taxon>
        <taxon>Vibrio</taxon>
        <taxon>Vibrio oreintalis group</taxon>
    </lineage>
</organism>
<protein>
    <submittedName>
        <fullName evidence="1">Uncharacterized protein</fullName>
    </submittedName>
</protein>
<accession>E8LXF5</accession>
<evidence type="ECO:0000313" key="1">
    <source>
        <dbReference type="EMBL" id="EGA64566.1"/>
    </source>
</evidence>
<proteinExistence type="predicted"/>
<comment type="caution">
    <text evidence="1">The sequence shown here is derived from an EMBL/GenBank/DDBJ whole genome shotgun (WGS) entry which is preliminary data.</text>
</comment>
<dbReference type="AlphaFoldDB" id="E8LXF5"/>